<dbReference type="Gene3D" id="3.40.50.1000">
    <property type="entry name" value="HAD superfamily/HAD-like"/>
    <property type="match status" value="1"/>
</dbReference>
<keyword evidence="5" id="KW-0119">Carbohydrate metabolism</keyword>
<dbReference type="InParanoid" id="A0A6N7EXG6"/>
<keyword evidence="7" id="KW-1185">Reference proteome</keyword>
<dbReference type="EMBL" id="WHNW01000005">
    <property type="protein sequence ID" value="MPV86240.1"/>
    <property type="molecule type" value="Genomic_DNA"/>
</dbReference>
<dbReference type="PRINTS" id="PR00413">
    <property type="entry name" value="HADHALOGNASE"/>
</dbReference>
<evidence type="ECO:0000256" key="2">
    <source>
        <dbReference type="ARBA" id="ARBA00006171"/>
    </source>
</evidence>
<comment type="cofactor">
    <cofactor evidence="1">
        <name>Mg(2+)</name>
        <dbReference type="ChEBI" id="CHEBI:18420"/>
    </cofactor>
</comment>
<dbReference type="AlphaFoldDB" id="A0A6N7EXG6"/>
<proteinExistence type="inferred from homology"/>
<dbReference type="InterPro" id="IPR051600">
    <property type="entry name" value="Beta-PGM-like"/>
</dbReference>
<dbReference type="SUPFAM" id="SSF56784">
    <property type="entry name" value="HAD-like"/>
    <property type="match status" value="1"/>
</dbReference>
<keyword evidence="6" id="KW-0378">Hydrolase</keyword>
<protein>
    <submittedName>
        <fullName evidence="6">HAD-IA family hydrolase</fullName>
    </submittedName>
</protein>
<evidence type="ECO:0000313" key="7">
    <source>
        <dbReference type="Proteomes" id="UP000471298"/>
    </source>
</evidence>
<evidence type="ECO:0000256" key="1">
    <source>
        <dbReference type="ARBA" id="ARBA00001946"/>
    </source>
</evidence>
<dbReference type="NCBIfam" id="TIGR01509">
    <property type="entry name" value="HAD-SF-IA-v3"/>
    <property type="match status" value="1"/>
</dbReference>
<gene>
    <name evidence="6" type="ORF">GCU85_05785</name>
</gene>
<dbReference type="CDD" id="cd07505">
    <property type="entry name" value="HAD_BPGM-like"/>
    <property type="match status" value="1"/>
</dbReference>
<dbReference type="PANTHER" id="PTHR46193">
    <property type="entry name" value="6-PHOSPHOGLUCONATE PHOSPHATASE"/>
    <property type="match status" value="1"/>
</dbReference>
<dbReference type="Proteomes" id="UP000471298">
    <property type="component" value="Unassembled WGS sequence"/>
</dbReference>
<evidence type="ECO:0000256" key="4">
    <source>
        <dbReference type="ARBA" id="ARBA00022842"/>
    </source>
</evidence>
<reference evidence="6 7" key="1">
    <citation type="submission" date="2019-10" db="EMBL/GenBank/DDBJ databases">
        <title>Cardiobacteriales fam. a chemoheterotrophic member of the order Cardiobacteriales, and proposal of Cardiobacteriales fam. nov.</title>
        <authorList>
            <person name="Wang C."/>
        </authorList>
    </citation>
    <scope>NUCLEOTIDE SEQUENCE [LARGE SCALE GENOMIC DNA]</scope>
    <source>
        <strain evidence="6 7">ML27</strain>
    </source>
</reference>
<evidence type="ECO:0000313" key="6">
    <source>
        <dbReference type="EMBL" id="MPV86240.1"/>
    </source>
</evidence>
<evidence type="ECO:0000256" key="3">
    <source>
        <dbReference type="ARBA" id="ARBA00022723"/>
    </source>
</evidence>
<comment type="caution">
    <text evidence="6">The sequence shown here is derived from an EMBL/GenBank/DDBJ whole genome shotgun (WGS) entry which is preliminary data.</text>
</comment>
<sequence length="224" mass="25341">MMHDVSAVIFDMDGVIFDSEQVYYDAFFIVAKEHGLMATDAMVREFAGKSKSGCQLILQNLLDNDLEKTQQFWQDWGRARDALLHDNGMPFKSGFVELLQSITATNRDVAIVTSAERADLEDNFRRTNTTLLDTFKHIVTIEAVKQPKPHPEPYDKAMRYLGYAPENCVVIEDSIPGVSAALAANAQTIMINDYMQPEPSLRARLLHYATHHQDILQFMQTNGL</sequence>
<dbReference type="InterPro" id="IPR036412">
    <property type="entry name" value="HAD-like_sf"/>
</dbReference>
<dbReference type="Pfam" id="PF13419">
    <property type="entry name" value="HAD_2"/>
    <property type="match status" value="1"/>
</dbReference>
<accession>A0A6N7EXG6</accession>
<dbReference type="GO" id="GO:0046872">
    <property type="term" value="F:metal ion binding"/>
    <property type="evidence" value="ECO:0007669"/>
    <property type="project" value="UniProtKB-KW"/>
</dbReference>
<dbReference type="InterPro" id="IPR006439">
    <property type="entry name" value="HAD-SF_hydro_IA"/>
</dbReference>
<keyword evidence="3" id="KW-0479">Metal-binding</keyword>
<dbReference type="Gene3D" id="1.10.150.240">
    <property type="entry name" value="Putative phosphatase, domain 2"/>
    <property type="match status" value="1"/>
</dbReference>
<name>A0A6N7EXG6_9GAMM</name>
<comment type="similarity">
    <text evidence="2">Belongs to the HAD-like hydrolase superfamily. CbbY/CbbZ/Gph/YieH family.</text>
</comment>
<dbReference type="GO" id="GO:0016787">
    <property type="term" value="F:hydrolase activity"/>
    <property type="evidence" value="ECO:0007669"/>
    <property type="project" value="UniProtKB-KW"/>
</dbReference>
<dbReference type="InterPro" id="IPR023214">
    <property type="entry name" value="HAD_sf"/>
</dbReference>
<keyword evidence="4" id="KW-0460">Magnesium</keyword>
<dbReference type="SFLD" id="SFLDG01129">
    <property type="entry name" value="C1.5:_HAD__Beta-PGM__Phosphata"/>
    <property type="match status" value="1"/>
</dbReference>
<dbReference type="RefSeq" id="WP_152810242.1">
    <property type="nucleotide sequence ID" value="NZ_WHNW01000005.1"/>
</dbReference>
<dbReference type="PANTHER" id="PTHR46193:SF18">
    <property type="entry name" value="HEXITOL PHOSPHATASE B"/>
    <property type="match status" value="1"/>
</dbReference>
<dbReference type="SFLD" id="SFLDS00003">
    <property type="entry name" value="Haloacid_Dehalogenase"/>
    <property type="match status" value="1"/>
</dbReference>
<organism evidence="6 7">
    <name type="scientific">Ostreibacterium oceani</name>
    <dbReference type="NCBI Taxonomy" id="2654998"/>
    <lineage>
        <taxon>Bacteria</taxon>
        <taxon>Pseudomonadati</taxon>
        <taxon>Pseudomonadota</taxon>
        <taxon>Gammaproteobacteria</taxon>
        <taxon>Cardiobacteriales</taxon>
        <taxon>Ostreibacteriaceae</taxon>
        <taxon>Ostreibacterium</taxon>
    </lineage>
</organism>
<dbReference type="InterPro" id="IPR041492">
    <property type="entry name" value="HAD_2"/>
</dbReference>
<dbReference type="InterPro" id="IPR023198">
    <property type="entry name" value="PGP-like_dom2"/>
</dbReference>
<dbReference type="FunCoup" id="A0A6N7EXG6">
    <property type="interactions" value="147"/>
</dbReference>
<evidence type="ECO:0000256" key="5">
    <source>
        <dbReference type="ARBA" id="ARBA00023277"/>
    </source>
</evidence>